<dbReference type="InterPro" id="IPR000782">
    <property type="entry name" value="FAS1_domain"/>
</dbReference>
<dbReference type="InterPro" id="IPR036378">
    <property type="entry name" value="FAS1_dom_sf"/>
</dbReference>
<organism evidence="2 3">
    <name type="scientific">Paradesertivirga mongoliensis</name>
    <dbReference type="NCBI Taxonomy" id="2100740"/>
    <lineage>
        <taxon>Bacteria</taxon>
        <taxon>Pseudomonadati</taxon>
        <taxon>Bacteroidota</taxon>
        <taxon>Sphingobacteriia</taxon>
        <taxon>Sphingobacteriales</taxon>
        <taxon>Sphingobacteriaceae</taxon>
        <taxon>Paradesertivirga</taxon>
    </lineage>
</organism>
<evidence type="ECO:0000259" key="1">
    <source>
        <dbReference type="PROSITE" id="PS50213"/>
    </source>
</evidence>
<keyword evidence="3" id="KW-1185">Reference proteome</keyword>
<dbReference type="PANTHER" id="PTHR10900:SF77">
    <property type="entry name" value="FI19380P1"/>
    <property type="match status" value="1"/>
</dbReference>
<protein>
    <submittedName>
        <fullName evidence="2">Fasciclin domain-containing protein</fullName>
    </submittedName>
</protein>
<reference evidence="3" key="1">
    <citation type="journal article" date="2019" name="Int. J. Syst. Evol. Microbiol.">
        <title>The Global Catalogue of Microorganisms (GCM) 10K type strain sequencing project: providing services to taxonomists for standard genome sequencing and annotation.</title>
        <authorList>
            <consortium name="The Broad Institute Genomics Platform"/>
            <consortium name="The Broad Institute Genome Sequencing Center for Infectious Disease"/>
            <person name="Wu L."/>
            <person name="Ma J."/>
        </authorList>
    </citation>
    <scope>NUCLEOTIDE SEQUENCE [LARGE SCALE GENOMIC DNA]</scope>
    <source>
        <strain evidence="3">KCTC 42217</strain>
    </source>
</reference>
<dbReference type="PROSITE" id="PS50213">
    <property type="entry name" value="FAS1"/>
    <property type="match status" value="2"/>
</dbReference>
<feature type="domain" description="FAS1" evidence="1">
    <location>
        <begin position="180"/>
        <end position="343"/>
    </location>
</feature>
<comment type="caution">
    <text evidence="2">The sequence shown here is derived from an EMBL/GenBank/DDBJ whole genome shotgun (WGS) entry which is preliminary data.</text>
</comment>
<evidence type="ECO:0000313" key="3">
    <source>
        <dbReference type="Proteomes" id="UP001597387"/>
    </source>
</evidence>
<sequence length="603" mass="67273">MKKIKLYTWKNALGVLLLLLTMVGCKKEPIVSMVSDQVNITGYLDKNPDQFSEFRKILEITDTDGFLQAYGNYTLFLPTNDGIKKYLADMGKTSVEQISVDELRDMVRFHLLEDTISTVHFGDSKLNSLTMLGQYLITGVNTSGGQTSISINRQANLEASNIRLGNGYVHVIDNVLRQAKLTVAQMLEAKPGYTIFTQALKETGLYDTLNILPASNSNTDQKFLTLLAESDQTLSAEGLGTYELLKAKYNKGVTDLKDPANGLHAYVAYHILYGAKYFADIATTQAQQTLASPEIIQTDFVNDQILINDMVFNGTYEPGVLLTRTNSDNSAVNGVLHNVSGYTPVSGTATTGHFAIKKREPFPVYWDVADFPETRANVAKFRTPGAGSFDFRKTSKTAPSPLKDWDWATQIYGPNYVNATGAWVYGDYLNLPLGVKSRNDWMRTKTPLIVRGTYNVWVCYRRQNQSGRWPNRIGTKARILIDDVALPKPFFFAEPPPPGNTVELAALGWKYYTSNGNAAAPFEKQRIRTDGQTDNSPWVAKNIGVIEIKTTDTHTMLLEALQDSQSQNNLDMIHFIPVTWDSQILPRFKPDGTPDFTDYPGDH</sequence>
<dbReference type="SUPFAM" id="SSF82153">
    <property type="entry name" value="FAS1 domain"/>
    <property type="match status" value="2"/>
</dbReference>
<dbReference type="Pfam" id="PF02469">
    <property type="entry name" value="Fasciclin"/>
    <property type="match status" value="2"/>
</dbReference>
<gene>
    <name evidence="2" type="ORF">ACFSJU_06935</name>
</gene>
<dbReference type="EMBL" id="JBHUHZ010000001">
    <property type="protein sequence ID" value="MFD2162122.1"/>
    <property type="molecule type" value="Genomic_DNA"/>
</dbReference>
<name>A0ABW4ZJS2_9SPHI</name>
<dbReference type="Gene3D" id="2.30.180.10">
    <property type="entry name" value="FAS1 domain"/>
    <property type="match status" value="2"/>
</dbReference>
<accession>A0ABW4ZJS2</accession>
<feature type="domain" description="FAS1" evidence="1">
    <location>
        <begin position="38"/>
        <end position="176"/>
    </location>
</feature>
<dbReference type="InterPro" id="IPR050904">
    <property type="entry name" value="Adhesion/Biosynth-related"/>
</dbReference>
<evidence type="ECO:0000313" key="2">
    <source>
        <dbReference type="EMBL" id="MFD2162122.1"/>
    </source>
</evidence>
<dbReference type="Proteomes" id="UP001597387">
    <property type="component" value="Unassembled WGS sequence"/>
</dbReference>
<proteinExistence type="predicted"/>
<dbReference type="PANTHER" id="PTHR10900">
    <property type="entry name" value="PERIOSTIN-RELATED"/>
    <property type="match status" value="1"/>
</dbReference>
<dbReference type="PROSITE" id="PS51257">
    <property type="entry name" value="PROKAR_LIPOPROTEIN"/>
    <property type="match status" value="1"/>
</dbReference>
<dbReference type="SMART" id="SM00554">
    <property type="entry name" value="FAS1"/>
    <property type="match status" value="1"/>
</dbReference>
<dbReference type="RefSeq" id="WP_255897811.1">
    <property type="nucleotide sequence ID" value="NZ_JAFMZO010000001.1"/>
</dbReference>